<dbReference type="Proteomes" id="UP000007468">
    <property type="component" value="Chromosome"/>
</dbReference>
<keyword evidence="2" id="KW-1185">Reference proteome</keyword>
<name>D6GSZ7_FILAD</name>
<evidence type="ECO:0000313" key="1">
    <source>
        <dbReference type="EMBL" id="EFE27982.1"/>
    </source>
</evidence>
<dbReference type="OrthoDB" id="1755920at2"/>
<protein>
    <submittedName>
        <fullName evidence="1">Uncharacterized protein</fullName>
    </submittedName>
</protein>
<reference evidence="2" key="1">
    <citation type="submission" date="2010-12" db="EMBL/GenBank/DDBJ databases">
        <title>The genome sequence of Filifactor alocis strain ATCC 35896.</title>
        <authorList>
            <consortium name="The Broad Institute Genome Sequencing Platform"/>
            <person name="Ward D."/>
            <person name="Earl A."/>
            <person name="Feldgarden M."/>
            <person name="Young S.K."/>
            <person name="Gargeya S."/>
            <person name="Zeng Q."/>
            <person name="Alvarado L."/>
            <person name="Berlin A."/>
            <person name="Bochicchio J."/>
            <person name="Chapman S.B."/>
            <person name="Chen Z."/>
            <person name="Freedman E."/>
            <person name="Gellesch M."/>
            <person name="Goldberg J."/>
            <person name="Griggs A."/>
            <person name="Gujja S."/>
            <person name="Heilman E."/>
            <person name="Heiman D."/>
            <person name="Howarth C."/>
            <person name="Mehta T."/>
            <person name="Neiman D."/>
            <person name="Pearson M."/>
            <person name="Roberts A."/>
            <person name="Saif S."/>
            <person name="Shea T."/>
            <person name="Shenoy N."/>
            <person name="Sisk P."/>
            <person name="Stolte C."/>
            <person name="Sykes S."/>
            <person name="White J."/>
            <person name="Yandava C."/>
            <person name="Izard J."/>
            <person name="Blanton J.M."/>
            <person name="Baranova O.V."/>
            <person name="Tanner A.C."/>
            <person name="Dewhirst F.E."/>
            <person name="Haas B."/>
            <person name="Nusbaum C."/>
            <person name="Birren B."/>
        </authorList>
    </citation>
    <scope>NUCLEOTIDE SEQUENCE [LARGE SCALE GENOMIC DNA]</scope>
    <source>
        <strain evidence="2">ATCC 35896 / D40 B5</strain>
    </source>
</reference>
<dbReference type="KEGG" id="faa:HMPREF0389_01234"/>
<proteinExistence type="predicted"/>
<dbReference type="eggNOG" id="ENOG5032E69">
    <property type="taxonomic scope" value="Bacteria"/>
</dbReference>
<sequence>MYQTIGEEIMNSEEIAKKITDNTPFHLKTDLTKATGREDAIGLRLSCKVTDIPSCEQLSVPNEEQLNLAMEQLDEFSHSEMKKIFFNRYAFMTFAYGYDEVKNEILFTFVLMNREKEKHKIKDVTNRLLRV</sequence>
<accession>D6GSZ7</accession>
<organism evidence="1 2">
    <name type="scientific">Filifactor alocis (strain ATCC 35896 / CCUG 47790 / D40 B5)</name>
    <name type="common">Fusobacterium alocis</name>
    <dbReference type="NCBI Taxonomy" id="546269"/>
    <lineage>
        <taxon>Bacteria</taxon>
        <taxon>Bacillati</taxon>
        <taxon>Bacillota</taxon>
        <taxon>Clostridia</taxon>
        <taxon>Peptostreptococcales</taxon>
        <taxon>Filifactoraceae</taxon>
        <taxon>Filifactor</taxon>
    </lineage>
</organism>
<dbReference type="RefSeq" id="WP_014263208.1">
    <property type="nucleotide sequence ID" value="NC_016630.1"/>
</dbReference>
<dbReference type="AlphaFoldDB" id="D6GSZ7"/>
<dbReference type="EMBL" id="CP002390">
    <property type="protein sequence ID" value="EFE27982.1"/>
    <property type="molecule type" value="Genomic_DNA"/>
</dbReference>
<gene>
    <name evidence="1" type="ordered locus">HMPREF0389_01234</name>
</gene>
<evidence type="ECO:0000313" key="2">
    <source>
        <dbReference type="Proteomes" id="UP000007468"/>
    </source>
</evidence>